<sequence>MNWPLETRRRAVAAHRGGQTNADIARTLQVPTGTVSWWVHQERSKHGGLPGPHRSSCHRCDGDELDRPAYAYLLGLYLGDGHIVLPKQHRVPNLSISCSNSWPGLMDAAEVAIRAVLPYNSVCRVRAKGCTGVKVYSKHLPCLFPQHGPGRKHTRPIVLEDWQREIVHAHAWELVRGLIHSDGSRTKNWAQRTVDGVTLRHDYIRYEFTNKSADIRSIYTDALDRLGTRWTASSRRGDVVTISVARRECVASMDEHVGAKY</sequence>
<dbReference type="EMBL" id="JBHEZY010000015">
    <property type="protein sequence ID" value="MFC1434858.1"/>
    <property type="molecule type" value="Genomic_DNA"/>
</dbReference>
<dbReference type="InterPro" id="IPR027434">
    <property type="entry name" value="Homing_endonucl"/>
</dbReference>
<dbReference type="InterPro" id="IPR009057">
    <property type="entry name" value="Homeodomain-like_sf"/>
</dbReference>
<proteinExistence type="predicted"/>
<gene>
    <name evidence="1" type="ORF">ACEZDB_29870</name>
</gene>
<evidence type="ECO:0000313" key="1">
    <source>
        <dbReference type="EMBL" id="MFC1434858.1"/>
    </source>
</evidence>
<dbReference type="Gene3D" id="3.10.28.10">
    <property type="entry name" value="Homing endonucleases"/>
    <property type="match status" value="1"/>
</dbReference>
<dbReference type="RefSeq" id="WP_380557453.1">
    <property type="nucleotide sequence ID" value="NZ_JBHEZY010000015.1"/>
</dbReference>
<protein>
    <submittedName>
        <fullName evidence="1">Helix-turn-helix domain-containing protein</fullName>
    </submittedName>
</protein>
<dbReference type="SUPFAM" id="SSF46689">
    <property type="entry name" value="Homeodomain-like"/>
    <property type="match status" value="1"/>
</dbReference>
<reference evidence="1 2" key="1">
    <citation type="submission" date="2024-09" db="EMBL/GenBank/DDBJ databases">
        <authorList>
            <person name="Lee S.D."/>
        </authorList>
    </citation>
    <scope>NUCLEOTIDE SEQUENCE [LARGE SCALE GENOMIC DNA]</scope>
    <source>
        <strain evidence="1 2">N1-3</strain>
    </source>
</reference>
<evidence type="ECO:0000313" key="2">
    <source>
        <dbReference type="Proteomes" id="UP001592530"/>
    </source>
</evidence>
<name>A0ABV6X999_9ACTN</name>
<organism evidence="1 2">
    <name type="scientific">Streptacidiphilus alkalitolerans</name>
    <dbReference type="NCBI Taxonomy" id="3342712"/>
    <lineage>
        <taxon>Bacteria</taxon>
        <taxon>Bacillati</taxon>
        <taxon>Actinomycetota</taxon>
        <taxon>Actinomycetes</taxon>
        <taxon>Kitasatosporales</taxon>
        <taxon>Streptomycetaceae</taxon>
        <taxon>Streptacidiphilus</taxon>
    </lineage>
</organism>
<accession>A0ABV6X999</accession>
<dbReference type="Proteomes" id="UP001592530">
    <property type="component" value="Unassembled WGS sequence"/>
</dbReference>
<comment type="caution">
    <text evidence="1">The sequence shown here is derived from an EMBL/GenBank/DDBJ whole genome shotgun (WGS) entry which is preliminary data.</text>
</comment>